<feature type="region of interest" description="Disordered" evidence="5">
    <location>
        <begin position="193"/>
        <end position="282"/>
    </location>
</feature>
<keyword evidence="4" id="KW-0572">Peptidoglycan-anchor</keyword>
<proteinExistence type="predicted"/>
<accession>A0AB39PI30</accession>
<dbReference type="InterPro" id="IPR019931">
    <property type="entry name" value="LPXTG_anchor"/>
</dbReference>
<keyword evidence="1" id="KW-0134">Cell wall</keyword>
<feature type="compositionally biased region" description="Pro residues" evidence="5">
    <location>
        <begin position="257"/>
        <end position="266"/>
    </location>
</feature>
<feature type="compositionally biased region" description="Low complexity" evidence="5">
    <location>
        <begin position="267"/>
        <end position="282"/>
    </location>
</feature>
<name>A0AB39PI30_9ACTN</name>
<keyword evidence="6" id="KW-0812">Transmembrane</keyword>
<feature type="chain" id="PRO_5044307282" description="Gram-positive cocci surface proteins LPxTG domain-containing protein" evidence="7">
    <location>
        <begin position="34"/>
        <end position="314"/>
    </location>
</feature>
<keyword evidence="6" id="KW-0472">Membrane</keyword>
<organism evidence="9">
    <name type="scientific">Streptomyces sp. R21</name>
    <dbReference type="NCBI Taxonomy" id="3238627"/>
    <lineage>
        <taxon>Bacteria</taxon>
        <taxon>Bacillati</taxon>
        <taxon>Actinomycetota</taxon>
        <taxon>Actinomycetes</taxon>
        <taxon>Kitasatosporales</taxon>
        <taxon>Streptomycetaceae</taxon>
        <taxon>Streptomyces</taxon>
    </lineage>
</organism>
<evidence type="ECO:0000256" key="4">
    <source>
        <dbReference type="ARBA" id="ARBA00023088"/>
    </source>
</evidence>
<keyword evidence="2" id="KW-0964">Secreted</keyword>
<feature type="signal peptide" evidence="7">
    <location>
        <begin position="1"/>
        <end position="33"/>
    </location>
</feature>
<evidence type="ECO:0000256" key="7">
    <source>
        <dbReference type="SAM" id="SignalP"/>
    </source>
</evidence>
<evidence type="ECO:0000256" key="1">
    <source>
        <dbReference type="ARBA" id="ARBA00022512"/>
    </source>
</evidence>
<dbReference type="AlphaFoldDB" id="A0AB39PI30"/>
<protein>
    <recommendedName>
        <fullName evidence="8">Gram-positive cocci surface proteins LPxTG domain-containing protein</fullName>
    </recommendedName>
</protein>
<evidence type="ECO:0000256" key="3">
    <source>
        <dbReference type="ARBA" id="ARBA00022729"/>
    </source>
</evidence>
<evidence type="ECO:0000256" key="6">
    <source>
        <dbReference type="SAM" id="Phobius"/>
    </source>
</evidence>
<reference evidence="9" key="1">
    <citation type="submission" date="2024-07" db="EMBL/GenBank/DDBJ databases">
        <authorList>
            <person name="Yu S.T."/>
        </authorList>
    </citation>
    <scope>NUCLEOTIDE SEQUENCE</scope>
    <source>
        <strain evidence="9">R21</strain>
    </source>
</reference>
<gene>
    <name evidence="9" type="ORF">AB5J56_40205</name>
</gene>
<evidence type="ECO:0000313" key="9">
    <source>
        <dbReference type="EMBL" id="XDQ30553.1"/>
    </source>
</evidence>
<feature type="transmembrane region" description="Helical" evidence="6">
    <location>
        <begin position="286"/>
        <end position="308"/>
    </location>
</feature>
<feature type="domain" description="Gram-positive cocci surface proteins LPxTG" evidence="8">
    <location>
        <begin position="277"/>
        <end position="314"/>
    </location>
</feature>
<sequence length="314" mass="31574">MSHSQQCRTLVAFAATAFTAVALPILAAGAASATTAEACQSATVQYRIVGTGKDSAGADWTSQGGFHLWDSAPGTVEVRLAPGQNVGDGCKYPVSLAEYTTEGADWYTSGHQTLVDKATVYLTAADVAGADDAKRTWQKLSVKSPDCYGQIDLYGDDVSYDGKSGDGHGPAPYEPDGVITPYHLIAAWNGGDKACDSGGKDSPSPTPSPSTPVTPTTPATPGTPTTPAGSEPPTGQSTPPVSPKPSTTPPTSAHVPPAEPSTPASPKPSSSASTPPLAETGASAPAGLIAAGAAVTIALGVGAVYAAGRRTRRQ</sequence>
<evidence type="ECO:0000256" key="2">
    <source>
        <dbReference type="ARBA" id="ARBA00022525"/>
    </source>
</evidence>
<dbReference type="RefSeq" id="WP_369240596.1">
    <property type="nucleotide sequence ID" value="NZ_CP163435.1"/>
</dbReference>
<keyword evidence="6" id="KW-1133">Transmembrane helix</keyword>
<feature type="compositionally biased region" description="Low complexity" evidence="5">
    <location>
        <begin position="213"/>
        <end position="239"/>
    </location>
</feature>
<evidence type="ECO:0000256" key="5">
    <source>
        <dbReference type="SAM" id="MobiDB-lite"/>
    </source>
</evidence>
<keyword evidence="3 7" id="KW-0732">Signal</keyword>
<dbReference type="PROSITE" id="PS50847">
    <property type="entry name" value="GRAM_POS_ANCHORING"/>
    <property type="match status" value="1"/>
</dbReference>
<dbReference type="EMBL" id="CP163435">
    <property type="protein sequence ID" value="XDQ30553.1"/>
    <property type="molecule type" value="Genomic_DNA"/>
</dbReference>
<evidence type="ECO:0000259" key="8">
    <source>
        <dbReference type="PROSITE" id="PS50847"/>
    </source>
</evidence>